<sequence length="147" mass="16294">MQALEVILLIFPTSILILTSNGWNPWDVIQFSSNAKIHLDSFLSVFNISGLPEEYYHNSQLASDGESFVDGAVIAAARTLPTWSDGDVPPIPSTERKAAKELQEECQRLLAEFLTTSEQDQQILGNFAQTYSLTILHRLSEDIVAIA</sequence>
<dbReference type="InterPro" id="IPR036464">
    <property type="entry name" value="Rubisco_LSMT_subst-bd_sf"/>
</dbReference>
<accession>A0A7J0DXC0</accession>
<dbReference type="Proteomes" id="UP000585474">
    <property type="component" value="Unassembled WGS sequence"/>
</dbReference>
<dbReference type="OrthoDB" id="341421at2759"/>
<comment type="caution">
    <text evidence="2">The sequence shown here is derived from an EMBL/GenBank/DDBJ whole genome shotgun (WGS) entry which is preliminary data.</text>
</comment>
<organism evidence="2 3">
    <name type="scientific">Actinidia rufa</name>
    <dbReference type="NCBI Taxonomy" id="165716"/>
    <lineage>
        <taxon>Eukaryota</taxon>
        <taxon>Viridiplantae</taxon>
        <taxon>Streptophyta</taxon>
        <taxon>Embryophyta</taxon>
        <taxon>Tracheophyta</taxon>
        <taxon>Spermatophyta</taxon>
        <taxon>Magnoliopsida</taxon>
        <taxon>eudicotyledons</taxon>
        <taxon>Gunneridae</taxon>
        <taxon>Pentapetalae</taxon>
        <taxon>asterids</taxon>
        <taxon>Ericales</taxon>
        <taxon>Actinidiaceae</taxon>
        <taxon>Actinidia</taxon>
    </lineage>
</organism>
<evidence type="ECO:0000313" key="2">
    <source>
        <dbReference type="EMBL" id="GFS44792.1"/>
    </source>
</evidence>
<gene>
    <name evidence="2" type="ORF">Acr_00g0091980</name>
</gene>
<proteinExistence type="predicted"/>
<reference evidence="3" key="1">
    <citation type="submission" date="2019-07" db="EMBL/GenBank/DDBJ databases">
        <title>De Novo Assembly of kiwifruit Actinidia rufa.</title>
        <authorList>
            <person name="Sugita-Konishi S."/>
            <person name="Sato K."/>
            <person name="Mori E."/>
            <person name="Abe Y."/>
            <person name="Kisaki G."/>
            <person name="Hamano K."/>
            <person name="Suezawa K."/>
            <person name="Otani M."/>
            <person name="Fukuda T."/>
            <person name="Manabe T."/>
            <person name="Gomi K."/>
            <person name="Tabuchi M."/>
            <person name="Akimitsu K."/>
            <person name="Kataoka I."/>
        </authorList>
    </citation>
    <scope>NUCLEOTIDE SEQUENCE [LARGE SCALE GENOMIC DNA]</scope>
    <source>
        <strain evidence="3">cv. Fuchu</strain>
    </source>
</reference>
<dbReference type="EMBL" id="BJWL01000442">
    <property type="protein sequence ID" value="GFS44792.1"/>
    <property type="molecule type" value="Genomic_DNA"/>
</dbReference>
<dbReference type="SUPFAM" id="SSF81822">
    <property type="entry name" value="RuBisCo LSMT C-terminal, substrate-binding domain"/>
    <property type="match status" value="1"/>
</dbReference>
<keyword evidence="3" id="KW-1185">Reference proteome</keyword>
<evidence type="ECO:0000313" key="3">
    <source>
        <dbReference type="Proteomes" id="UP000585474"/>
    </source>
</evidence>
<dbReference type="AlphaFoldDB" id="A0A7J0DXC0"/>
<feature type="chain" id="PRO_5029564102" evidence="1">
    <location>
        <begin position="23"/>
        <end position="147"/>
    </location>
</feature>
<protein>
    <submittedName>
        <fullName evidence="2">Plastid transcriptionally active 14</fullName>
    </submittedName>
</protein>
<name>A0A7J0DXC0_9ERIC</name>
<evidence type="ECO:0000256" key="1">
    <source>
        <dbReference type="SAM" id="SignalP"/>
    </source>
</evidence>
<feature type="signal peptide" evidence="1">
    <location>
        <begin position="1"/>
        <end position="22"/>
    </location>
</feature>
<keyword evidence="1" id="KW-0732">Signal</keyword>
<dbReference type="Gene3D" id="3.90.1420.10">
    <property type="entry name" value="Rubisco LSMT, substrate-binding domain"/>
    <property type="match status" value="1"/>
</dbReference>